<dbReference type="Pfam" id="PF14223">
    <property type="entry name" value="Retrotran_gag_2"/>
    <property type="match status" value="1"/>
</dbReference>
<proteinExistence type="predicted"/>
<name>A0A6J1BDC5_9ROSI</name>
<dbReference type="PANTHER" id="PTHR35317">
    <property type="entry name" value="OS04G0629600 PROTEIN"/>
    <property type="match status" value="1"/>
</dbReference>
<organism evidence="3 4">
    <name type="scientific">Herrania umbratica</name>
    <dbReference type="NCBI Taxonomy" id="108875"/>
    <lineage>
        <taxon>Eukaryota</taxon>
        <taxon>Viridiplantae</taxon>
        <taxon>Streptophyta</taxon>
        <taxon>Embryophyta</taxon>
        <taxon>Tracheophyta</taxon>
        <taxon>Spermatophyta</taxon>
        <taxon>Magnoliopsida</taxon>
        <taxon>eudicotyledons</taxon>
        <taxon>Gunneridae</taxon>
        <taxon>Pentapetalae</taxon>
        <taxon>rosids</taxon>
        <taxon>malvids</taxon>
        <taxon>Malvales</taxon>
        <taxon>Malvaceae</taxon>
        <taxon>Byttnerioideae</taxon>
        <taxon>Herrania</taxon>
    </lineage>
</organism>
<gene>
    <name evidence="4" type="primary">LOC110426416</name>
</gene>
<protein>
    <submittedName>
        <fullName evidence="4">Uncharacterized protein LOC110426416</fullName>
    </submittedName>
</protein>
<feature type="domain" description="Retrovirus-related Pol polyprotein from transposon TNT 1-94-like beta-barrel" evidence="2">
    <location>
        <begin position="309"/>
        <end position="388"/>
    </location>
</feature>
<dbReference type="Proteomes" id="UP000504621">
    <property type="component" value="Unplaced"/>
</dbReference>
<evidence type="ECO:0000256" key="1">
    <source>
        <dbReference type="SAM" id="MobiDB-lite"/>
    </source>
</evidence>
<feature type="compositionally biased region" description="Basic and acidic residues" evidence="1">
    <location>
        <begin position="205"/>
        <end position="223"/>
    </location>
</feature>
<evidence type="ECO:0000259" key="2">
    <source>
        <dbReference type="Pfam" id="PF22936"/>
    </source>
</evidence>
<feature type="region of interest" description="Disordered" evidence="1">
    <location>
        <begin position="201"/>
        <end position="233"/>
    </location>
</feature>
<evidence type="ECO:0000313" key="3">
    <source>
        <dbReference type="Proteomes" id="UP000504621"/>
    </source>
</evidence>
<dbReference type="Pfam" id="PF22936">
    <property type="entry name" value="Pol_BBD"/>
    <property type="match status" value="1"/>
</dbReference>
<dbReference type="InterPro" id="IPR054722">
    <property type="entry name" value="PolX-like_BBD"/>
</dbReference>
<keyword evidence="3" id="KW-1185">Reference proteome</keyword>
<dbReference type="AlphaFoldDB" id="A0A6J1BDC5"/>
<evidence type="ECO:0000313" key="4">
    <source>
        <dbReference type="RefSeq" id="XP_021297300.1"/>
    </source>
</evidence>
<sequence>MKAYLRAFDLQEVVKVKGEPPVMRYVNPTITQIKKHSEEVAKHYKALSCIHSTVTDSIFTRIMACESPKEAWDKLKEEFHGSDKTRQIQVLNLMREFEVLKMREDESIKDYFEKVLKIVNQLRLLGEELSDRRIVHKFLVSLPEKFEAKISSLEDSKDMSKLLVTELINALQAQEQRRAIRQGGSVESALTARTKDLRLGNYSAKKHDSVRGDKEKKNGDGKQNKRGNKFPPCQHCKKRNHTLKYCWYRPNVRPNVKCRSCNHFGHVEKVCKAKNGHTDEKAAVADQVDATEEQLFMAQIADDEERNTWLIDSGCSNHLTGNDQLFTKLDRNFRARVRIGNGIYLKIMGIGTVVVETVNCTKYISEVHYVPEVTQNLPSVGQLAENHYTLLFKEQFCTIFDPSGDESILTTSTWVQAETTALC</sequence>
<dbReference type="PANTHER" id="PTHR35317:SF31">
    <property type="entry name" value="DUF4219 DOMAIN-CONTAINING PROTEIN"/>
    <property type="match status" value="1"/>
</dbReference>
<accession>A0A6J1BDC5</accession>
<reference evidence="4" key="1">
    <citation type="submission" date="2025-08" db="UniProtKB">
        <authorList>
            <consortium name="RefSeq"/>
        </authorList>
    </citation>
    <scope>IDENTIFICATION</scope>
    <source>
        <tissue evidence="4">Leaf</tissue>
    </source>
</reference>
<dbReference type="GeneID" id="110426416"/>
<dbReference type="RefSeq" id="XP_021297300.1">
    <property type="nucleotide sequence ID" value="XM_021441625.1"/>
</dbReference>
<dbReference type="OrthoDB" id="1002045at2759"/>